<sequence length="138" mass="15555">MPLHITKIAYGSESPETLAAWLARGAKQNGGPGYALMTTRYMPKRVDEMTGGSLYWIHSHTIVGRSPIIGFQKNDEGRYSLLLEPRFIPVRRKAKRAHQGWRYLEEENAPPDLKNGETDGCDEMPPQMLGELTRMGLV</sequence>
<accession>A0ABV8REH9</accession>
<protein>
    <submittedName>
        <fullName evidence="1">DUF1489 family protein</fullName>
    </submittedName>
</protein>
<name>A0ABV8REH9_9SPHN</name>
<keyword evidence="2" id="KW-1185">Reference proteome</keyword>
<dbReference type="Proteomes" id="UP001595887">
    <property type="component" value="Unassembled WGS sequence"/>
</dbReference>
<evidence type="ECO:0000313" key="1">
    <source>
        <dbReference type="EMBL" id="MFC4291344.1"/>
    </source>
</evidence>
<reference evidence="2" key="1">
    <citation type="journal article" date="2019" name="Int. J. Syst. Evol. Microbiol.">
        <title>The Global Catalogue of Microorganisms (GCM) 10K type strain sequencing project: providing services to taxonomists for standard genome sequencing and annotation.</title>
        <authorList>
            <consortium name="The Broad Institute Genomics Platform"/>
            <consortium name="The Broad Institute Genome Sequencing Center for Infectious Disease"/>
            <person name="Wu L."/>
            <person name="Ma J."/>
        </authorList>
    </citation>
    <scope>NUCLEOTIDE SEQUENCE [LARGE SCALE GENOMIC DNA]</scope>
    <source>
        <strain evidence="2">CECT 8531</strain>
    </source>
</reference>
<organism evidence="1 2">
    <name type="scientific">Sphingorhabdus arenilitoris</name>
    <dbReference type="NCBI Taxonomy" id="1490041"/>
    <lineage>
        <taxon>Bacteria</taxon>
        <taxon>Pseudomonadati</taxon>
        <taxon>Pseudomonadota</taxon>
        <taxon>Alphaproteobacteria</taxon>
        <taxon>Sphingomonadales</taxon>
        <taxon>Sphingomonadaceae</taxon>
        <taxon>Sphingorhabdus</taxon>
    </lineage>
</organism>
<evidence type="ECO:0000313" key="2">
    <source>
        <dbReference type="Proteomes" id="UP001595887"/>
    </source>
</evidence>
<dbReference type="EMBL" id="JBHSDH010000011">
    <property type="protein sequence ID" value="MFC4291344.1"/>
    <property type="molecule type" value="Genomic_DNA"/>
</dbReference>
<dbReference type="RefSeq" id="WP_381421102.1">
    <property type="nucleotide sequence ID" value="NZ_JBHSDH010000011.1"/>
</dbReference>
<dbReference type="InterPro" id="IPR008320">
    <property type="entry name" value="UCP032025"/>
</dbReference>
<dbReference type="PIRSF" id="PIRSF032025">
    <property type="entry name" value="UCP032025"/>
    <property type="match status" value="1"/>
</dbReference>
<gene>
    <name evidence="1" type="ORF">ACFOWX_02830</name>
</gene>
<proteinExistence type="predicted"/>
<comment type="caution">
    <text evidence="1">The sequence shown here is derived from an EMBL/GenBank/DDBJ whole genome shotgun (WGS) entry which is preliminary data.</text>
</comment>
<dbReference type="Pfam" id="PF07370">
    <property type="entry name" value="DUF1489"/>
    <property type="match status" value="1"/>
</dbReference>